<keyword evidence="6" id="KW-1185">Reference proteome</keyword>
<dbReference type="FunFam" id="1.25.40.10:FF:000031">
    <property type="entry name" value="Pentatricopeptide repeat-containing protein mitochondrial"/>
    <property type="match status" value="1"/>
</dbReference>
<evidence type="ECO:0000313" key="5">
    <source>
        <dbReference type="EMBL" id="KAJ4951513.1"/>
    </source>
</evidence>
<feature type="compositionally biased region" description="Polar residues" evidence="3">
    <location>
        <begin position="12"/>
        <end position="27"/>
    </location>
</feature>
<dbReference type="InterPro" id="IPR046960">
    <property type="entry name" value="PPR_At4g14850-like_plant"/>
</dbReference>
<evidence type="ECO:0000259" key="4">
    <source>
        <dbReference type="Pfam" id="PF14432"/>
    </source>
</evidence>
<name>A0A9Q0JV75_9MAGN</name>
<feature type="repeat" description="PPR" evidence="2">
    <location>
        <begin position="196"/>
        <end position="230"/>
    </location>
</feature>
<comment type="caution">
    <text evidence="5">The sequence shown here is derived from an EMBL/GenBank/DDBJ whole genome shotgun (WGS) entry which is preliminary data.</text>
</comment>
<feature type="repeat" description="PPR" evidence="2">
    <location>
        <begin position="399"/>
        <end position="433"/>
    </location>
</feature>
<dbReference type="NCBIfam" id="TIGR00756">
    <property type="entry name" value="PPR"/>
    <property type="match status" value="4"/>
</dbReference>
<keyword evidence="1" id="KW-0677">Repeat</keyword>
<organism evidence="5 6">
    <name type="scientific">Protea cynaroides</name>
    <dbReference type="NCBI Taxonomy" id="273540"/>
    <lineage>
        <taxon>Eukaryota</taxon>
        <taxon>Viridiplantae</taxon>
        <taxon>Streptophyta</taxon>
        <taxon>Embryophyta</taxon>
        <taxon>Tracheophyta</taxon>
        <taxon>Spermatophyta</taxon>
        <taxon>Magnoliopsida</taxon>
        <taxon>Proteales</taxon>
        <taxon>Proteaceae</taxon>
        <taxon>Protea</taxon>
    </lineage>
</organism>
<evidence type="ECO:0000313" key="6">
    <source>
        <dbReference type="Proteomes" id="UP001141806"/>
    </source>
</evidence>
<proteinExistence type="predicted"/>
<dbReference type="Pfam" id="PF20431">
    <property type="entry name" value="E_motif"/>
    <property type="match status" value="1"/>
</dbReference>
<dbReference type="InterPro" id="IPR032867">
    <property type="entry name" value="DYW_dom"/>
</dbReference>
<feature type="domain" description="DYW" evidence="4">
    <location>
        <begin position="614"/>
        <end position="706"/>
    </location>
</feature>
<dbReference type="SUPFAM" id="SSF48452">
    <property type="entry name" value="TPR-like"/>
    <property type="match status" value="1"/>
</dbReference>
<dbReference type="OrthoDB" id="185373at2759"/>
<protein>
    <recommendedName>
        <fullName evidence="4">DYW domain-containing protein</fullName>
    </recommendedName>
</protein>
<sequence>MLFPLLSVHHNPPTSTTPRPNLNSTRDSQPIFHLLERHKCSFLRDFQQIHAQMIVTGYIHHSPSLAKLIAHSLSGDSTGLAFATMVFNHTKRPNILIWNSIFRGYVNHNLPQKALLGYMEMLQGSAAPPDRFTFPSLLKGCAKSLAFNEGKALHCQIVKLDLDSDIYIATTLITMYAACGDPFSAGVVFENMSQRNQVVWTSMIGGYVKNHYPKEALFLFSEMEEEGQEPDEVTMVSLLSACADLRDVEYGKKLHSRIEESGMKVCVVLGTALIDMYAKCGDFDSARKVFDALPNRNVFAWSAMISGYARNNQSSQALRLFKQMVTQANQKTNEITILAVLSACTQLGDLNLGRWVHAYVVGAQLNYSTSLQNSLIDMYAKCGRIDVAQRIFDGMVERNVVSWNTMISALALHGLGDQALALFALMQVTGFTPDDITFIGVLSACSHAGLIQEGNHHFQNMKIQYGIVPKLEHYGCMVDLLGRAGLLAKAESFIKEMPMKANGAVWGALLSGCRVFNNVEIGERAANHLLELEPENDGVYVILSNIFARQKKWEDVSKLRGLMHERGIQKTPGCSSIVVDGIAHEFLVRDHSHPETENIYLMLDQVTQKLKQVGYVPETSEVLLNVDEDKKEDLVLQHSEKLAISFGLLKTKPSAEILIIKNLRICLDCHSAMKLISKVYQREITVRDRSRFHHFKNGTCSCRDYW</sequence>
<evidence type="ECO:0000256" key="1">
    <source>
        <dbReference type="ARBA" id="ARBA00022737"/>
    </source>
</evidence>
<feature type="repeat" description="PPR" evidence="2">
    <location>
        <begin position="368"/>
        <end position="398"/>
    </location>
</feature>
<gene>
    <name evidence="5" type="ORF">NE237_028345</name>
</gene>
<dbReference type="EMBL" id="JAMYWD010000012">
    <property type="protein sequence ID" value="KAJ4951513.1"/>
    <property type="molecule type" value="Genomic_DNA"/>
</dbReference>
<reference evidence="5" key="1">
    <citation type="journal article" date="2023" name="Plant J.">
        <title>The genome of the king protea, Protea cynaroides.</title>
        <authorList>
            <person name="Chang J."/>
            <person name="Duong T.A."/>
            <person name="Schoeman C."/>
            <person name="Ma X."/>
            <person name="Roodt D."/>
            <person name="Barker N."/>
            <person name="Li Z."/>
            <person name="Van de Peer Y."/>
            <person name="Mizrachi E."/>
        </authorList>
    </citation>
    <scope>NUCLEOTIDE SEQUENCE</scope>
    <source>
        <tissue evidence="5">Young leaves</tissue>
    </source>
</reference>
<dbReference type="Pfam" id="PF01535">
    <property type="entry name" value="PPR"/>
    <property type="match status" value="3"/>
</dbReference>
<feature type="repeat" description="PPR" evidence="2">
    <location>
        <begin position="231"/>
        <end position="265"/>
    </location>
</feature>
<dbReference type="Pfam" id="PF14432">
    <property type="entry name" value="DYW_deaminase"/>
    <property type="match status" value="1"/>
</dbReference>
<accession>A0A9Q0JV75</accession>
<evidence type="ECO:0000256" key="2">
    <source>
        <dbReference type="PROSITE-ProRule" id="PRU00708"/>
    </source>
</evidence>
<dbReference type="GO" id="GO:0003723">
    <property type="term" value="F:RNA binding"/>
    <property type="evidence" value="ECO:0007669"/>
    <property type="project" value="InterPro"/>
</dbReference>
<dbReference type="Proteomes" id="UP001141806">
    <property type="component" value="Unassembled WGS sequence"/>
</dbReference>
<dbReference type="Pfam" id="PF13041">
    <property type="entry name" value="PPR_2"/>
    <property type="match status" value="3"/>
</dbReference>
<dbReference type="FunFam" id="1.25.40.10:FF:000470">
    <property type="entry name" value="Pentatricopeptide repeat-containing protein At5g66520"/>
    <property type="match status" value="1"/>
</dbReference>
<dbReference type="InterPro" id="IPR011990">
    <property type="entry name" value="TPR-like_helical_dom_sf"/>
</dbReference>
<dbReference type="PROSITE" id="PS51375">
    <property type="entry name" value="PPR"/>
    <property type="match status" value="5"/>
</dbReference>
<feature type="repeat" description="PPR" evidence="2">
    <location>
        <begin position="297"/>
        <end position="331"/>
    </location>
</feature>
<dbReference type="FunFam" id="1.25.40.10:FF:000366">
    <property type="entry name" value="Pentatricopeptide (PPR) repeat-containing protein"/>
    <property type="match status" value="1"/>
</dbReference>
<dbReference type="PANTHER" id="PTHR47926">
    <property type="entry name" value="PENTATRICOPEPTIDE REPEAT-CONTAINING PROTEIN"/>
    <property type="match status" value="1"/>
</dbReference>
<feature type="region of interest" description="Disordered" evidence="3">
    <location>
        <begin position="1"/>
        <end position="27"/>
    </location>
</feature>
<dbReference type="Gene3D" id="1.25.40.10">
    <property type="entry name" value="Tetratricopeptide repeat domain"/>
    <property type="match status" value="4"/>
</dbReference>
<dbReference type="FunFam" id="1.25.40.10:FF:000344">
    <property type="entry name" value="Pentatricopeptide repeat-containing protein"/>
    <property type="match status" value="1"/>
</dbReference>
<dbReference type="GO" id="GO:0009451">
    <property type="term" value="P:RNA modification"/>
    <property type="evidence" value="ECO:0007669"/>
    <property type="project" value="InterPro"/>
</dbReference>
<evidence type="ECO:0000256" key="3">
    <source>
        <dbReference type="SAM" id="MobiDB-lite"/>
    </source>
</evidence>
<dbReference type="PANTHER" id="PTHR47926:SF387">
    <property type="entry name" value="PENTATRICOPEPTIDE REPEAT-CONTAINING PROTEIN"/>
    <property type="match status" value="1"/>
</dbReference>
<dbReference type="InterPro" id="IPR046848">
    <property type="entry name" value="E_motif"/>
</dbReference>
<dbReference type="AlphaFoldDB" id="A0A9Q0JV75"/>
<dbReference type="GO" id="GO:0008270">
    <property type="term" value="F:zinc ion binding"/>
    <property type="evidence" value="ECO:0007669"/>
    <property type="project" value="InterPro"/>
</dbReference>
<dbReference type="InterPro" id="IPR002885">
    <property type="entry name" value="PPR_rpt"/>
</dbReference>